<keyword evidence="13" id="KW-1185">Reference proteome</keyword>
<dbReference type="Gene3D" id="1.20.1730.10">
    <property type="entry name" value="Sodium/glucose cotransporter"/>
    <property type="match status" value="1"/>
</dbReference>
<name>A0ABQ9FKT9_TEGGR</name>
<evidence type="ECO:0000256" key="5">
    <source>
        <dbReference type="ARBA" id="ARBA00022692"/>
    </source>
</evidence>
<evidence type="ECO:0000256" key="1">
    <source>
        <dbReference type="ARBA" id="ARBA00004651"/>
    </source>
</evidence>
<evidence type="ECO:0000313" key="13">
    <source>
        <dbReference type="Proteomes" id="UP001217089"/>
    </source>
</evidence>
<reference evidence="12 13" key="1">
    <citation type="submission" date="2022-12" db="EMBL/GenBank/DDBJ databases">
        <title>Chromosome-level genome of Tegillarca granosa.</title>
        <authorList>
            <person name="Kim J."/>
        </authorList>
    </citation>
    <scope>NUCLEOTIDE SEQUENCE [LARGE SCALE GENOMIC DNA]</scope>
    <source>
        <strain evidence="12">Teg-2019</strain>
        <tissue evidence="12">Adductor muscle</tissue>
    </source>
</reference>
<feature type="transmembrane region" description="Helical" evidence="11">
    <location>
        <begin position="134"/>
        <end position="158"/>
    </location>
</feature>
<keyword evidence="6 11" id="KW-1133">Transmembrane helix</keyword>
<comment type="caution">
    <text evidence="12">The sequence shown here is derived from an EMBL/GenBank/DDBJ whole genome shotgun (WGS) entry which is preliminary data.</text>
</comment>
<keyword evidence="8" id="KW-0406">Ion transport</keyword>
<keyword evidence="3" id="KW-0813">Transport</keyword>
<dbReference type="InterPro" id="IPR038377">
    <property type="entry name" value="Na/Glc_symporter_sf"/>
</dbReference>
<comment type="subcellular location">
    <subcellularLocation>
        <location evidence="1">Cell membrane</location>
        <topology evidence="1">Multi-pass membrane protein</topology>
    </subcellularLocation>
</comment>
<dbReference type="PANTHER" id="PTHR42985">
    <property type="entry name" value="SODIUM-COUPLED MONOCARBOXYLATE TRANSPORTER"/>
    <property type="match status" value="1"/>
</dbReference>
<dbReference type="PROSITE" id="PS50283">
    <property type="entry name" value="NA_SOLUT_SYMP_3"/>
    <property type="match status" value="1"/>
</dbReference>
<comment type="similarity">
    <text evidence="2">Belongs to the sodium:solute symporter (SSF) (TC 2.A.21) family.</text>
</comment>
<feature type="transmembrane region" description="Helical" evidence="11">
    <location>
        <begin position="20"/>
        <end position="41"/>
    </location>
</feature>
<dbReference type="Proteomes" id="UP001217089">
    <property type="component" value="Unassembled WGS sequence"/>
</dbReference>
<evidence type="ECO:0000256" key="10">
    <source>
        <dbReference type="ARBA" id="ARBA00023201"/>
    </source>
</evidence>
<dbReference type="EMBL" id="JARBDR010000214">
    <property type="protein sequence ID" value="KAJ8317901.1"/>
    <property type="molecule type" value="Genomic_DNA"/>
</dbReference>
<evidence type="ECO:0000256" key="9">
    <source>
        <dbReference type="ARBA" id="ARBA00023136"/>
    </source>
</evidence>
<evidence type="ECO:0000313" key="12">
    <source>
        <dbReference type="EMBL" id="KAJ8317901.1"/>
    </source>
</evidence>
<accession>A0ABQ9FKT9</accession>
<feature type="transmembrane region" description="Helical" evidence="11">
    <location>
        <begin position="92"/>
        <end position="114"/>
    </location>
</feature>
<dbReference type="InterPro" id="IPR001734">
    <property type="entry name" value="Na/solute_symporter"/>
</dbReference>
<evidence type="ECO:0000256" key="6">
    <source>
        <dbReference type="ARBA" id="ARBA00022989"/>
    </source>
</evidence>
<sequence length="162" mass="18311">MERNFSYSFERGETIRFSSYDYVVWGLTLAVSAGIGLYYAIVDRKKNDTEEFLLGGRKLKILPVSLSLLSSFISAITILGTPAEIYLFDTMFWWISVGFIISAIGAAHIFIPVFHRLQITSTFEELDIFQVTGLDLWGSIVAVGLVCTFYTTLILSCLHEHY</sequence>
<gene>
    <name evidence="12" type="ORF">KUTeg_002992</name>
</gene>
<evidence type="ECO:0000256" key="11">
    <source>
        <dbReference type="SAM" id="Phobius"/>
    </source>
</evidence>
<keyword evidence="5 11" id="KW-0812">Transmembrane</keyword>
<keyword evidence="9 11" id="KW-0472">Membrane</keyword>
<evidence type="ECO:0000256" key="3">
    <source>
        <dbReference type="ARBA" id="ARBA00022448"/>
    </source>
</evidence>
<evidence type="ECO:0000256" key="8">
    <source>
        <dbReference type="ARBA" id="ARBA00023065"/>
    </source>
</evidence>
<protein>
    <submittedName>
        <fullName evidence="12">Uncharacterized protein</fullName>
    </submittedName>
</protein>
<keyword evidence="10" id="KW-0739">Sodium transport</keyword>
<dbReference type="PANTHER" id="PTHR42985:SF45">
    <property type="entry name" value="SODIUM_IODIDE COTRANSPORTER-LIKE"/>
    <property type="match status" value="1"/>
</dbReference>
<feature type="transmembrane region" description="Helical" evidence="11">
    <location>
        <begin position="61"/>
        <end position="80"/>
    </location>
</feature>
<evidence type="ECO:0000256" key="4">
    <source>
        <dbReference type="ARBA" id="ARBA00022475"/>
    </source>
</evidence>
<organism evidence="12 13">
    <name type="scientific">Tegillarca granosa</name>
    <name type="common">Malaysian cockle</name>
    <name type="synonym">Anadara granosa</name>
    <dbReference type="NCBI Taxonomy" id="220873"/>
    <lineage>
        <taxon>Eukaryota</taxon>
        <taxon>Metazoa</taxon>
        <taxon>Spiralia</taxon>
        <taxon>Lophotrochozoa</taxon>
        <taxon>Mollusca</taxon>
        <taxon>Bivalvia</taxon>
        <taxon>Autobranchia</taxon>
        <taxon>Pteriomorphia</taxon>
        <taxon>Arcoida</taxon>
        <taxon>Arcoidea</taxon>
        <taxon>Arcidae</taxon>
        <taxon>Tegillarca</taxon>
    </lineage>
</organism>
<keyword evidence="7" id="KW-0915">Sodium</keyword>
<evidence type="ECO:0000256" key="2">
    <source>
        <dbReference type="ARBA" id="ARBA00006434"/>
    </source>
</evidence>
<dbReference type="InterPro" id="IPR051163">
    <property type="entry name" value="Sodium:Solute_Symporter_SSF"/>
</dbReference>
<keyword evidence="4" id="KW-1003">Cell membrane</keyword>
<evidence type="ECO:0000256" key="7">
    <source>
        <dbReference type="ARBA" id="ARBA00023053"/>
    </source>
</evidence>
<proteinExistence type="inferred from homology"/>